<evidence type="ECO:0000259" key="11">
    <source>
        <dbReference type="Pfam" id="PF00593"/>
    </source>
</evidence>
<feature type="chain" id="PRO_5042966256" evidence="10">
    <location>
        <begin position="27"/>
        <end position="1009"/>
    </location>
</feature>
<keyword evidence="3 8" id="KW-1134">Transmembrane beta strand</keyword>
<dbReference type="EMBL" id="BQKE01000001">
    <property type="protein sequence ID" value="GJM59991.1"/>
    <property type="molecule type" value="Genomic_DNA"/>
</dbReference>
<feature type="domain" description="TonB-dependent receptor plug" evidence="12">
    <location>
        <begin position="119"/>
        <end position="234"/>
    </location>
</feature>
<comment type="subcellular location">
    <subcellularLocation>
        <location evidence="1 8">Cell outer membrane</location>
        <topology evidence="1 8">Multi-pass membrane protein</topology>
    </subcellularLocation>
</comment>
<proteinExistence type="inferred from homology"/>
<dbReference type="Gene3D" id="2.60.40.1120">
    <property type="entry name" value="Carboxypeptidase-like, regulatory domain"/>
    <property type="match status" value="1"/>
</dbReference>
<dbReference type="InterPro" id="IPR036942">
    <property type="entry name" value="Beta-barrel_TonB_sf"/>
</dbReference>
<dbReference type="PROSITE" id="PS52016">
    <property type="entry name" value="TONB_DEPENDENT_REC_3"/>
    <property type="match status" value="1"/>
</dbReference>
<name>A0AAN4VU27_9BACT</name>
<dbReference type="FunFam" id="2.170.130.10:FF:000008">
    <property type="entry name" value="SusC/RagA family TonB-linked outer membrane protein"/>
    <property type="match status" value="1"/>
</dbReference>
<feature type="domain" description="TonB-dependent receptor-like beta-barrel" evidence="11">
    <location>
        <begin position="437"/>
        <end position="972"/>
    </location>
</feature>
<dbReference type="SUPFAM" id="SSF56935">
    <property type="entry name" value="Porins"/>
    <property type="match status" value="1"/>
</dbReference>
<dbReference type="NCBIfam" id="TIGR04056">
    <property type="entry name" value="OMP_RagA_SusC"/>
    <property type="match status" value="1"/>
</dbReference>
<keyword evidence="10" id="KW-0732">Signal</keyword>
<dbReference type="Pfam" id="PF13715">
    <property type="entry name" value="CarbopepD_reg_2"/>
    <property type="match status" value="1"/>
</dbReference>
<dbReference type="Gene3D" id="2.170.130.10">
    <property type="entry name" value="TonB-dependent receptor, plug domain"/>
    <property type="match status" value="1"/>
</dbReference>
<dbReference type="Pfam" id="PF07715">
    <property type="entry name" value="Plug"/>
    <property type="match status" value="1"/>
</dbReference>
<keyword evidence="5 9" id="KW-0798">TonB box</keyword>
<evidence type="ECO:0000256" key="6">
    <source>
        <dbReference type="ARBA" id="ARBA00023136"/>
    </source>
</evidence>
<evidence type="ECO:0000256" key="3">
    <source>
        <dbReference type="ARBA" id="ARBA00022452"/>
    </source>
</evidence>
<gene>
    <name evidence="13" type="ORF">PEDI_05430</name>
</gene>
<dbReference type="Pfam" id="PF00593">
    <property type="entry name" value="TonB_dep_Rec_b-barrel"/>
    <property type="match status" value="1"/>
</dbReference>
<keyword evidence="2 8" id="KW-0813">Transport</keyword>
<dbReference type="RefSeq" id="WP_338235884.1">
    <property type="nucleotide sequence ID" value="NZ_BQKE01000001.1"/>
</dbReference>
<dbReference type="InterPro" id="IPR023996">
    <property type="entry name" value="TonB-dep_OMP_SusC/RagA"/>
</dbReference>
<evidence type="ECO:0000259" key="12">
    <source>
        <dbReference type="Pfam" id="PF07715"/>
    </source>
</evidence>
<dbReference type="InterPro" id="IPR012910">
    <property type="entry name" value="Plug_dom"/>
</dbReference>
<accession>A0AAN4VU27</accession>
<dbReference type="SUPFAM" id="SSF49464">
    <property type="entry name" value="Carboxypeptidase regulatory domain-like"/>
    <property type="match status" value="1"/>
</dbReference>
<keyword evidence="4 8" id="KW-0812">Transmembrane</keyword>
<evidence type="ECO:0000256" key="4">
    <source>
        <dbReference type="ARBA" id="ARBA00022692"/>
    </source>
</evidence>
<evidence type="ECO:0000256" key="9">
    <source>
        <dbReference type="RuleBase" id="RU003357"/>
    </source>
</evidence>
<dbReference type="GO" id="GO:0009279">
    <property type="term" value="C:cell outer membrane"/>
    <property type="evidence" value="ECO:0007669"/>
    <property type="project" value="UniProtKB-SubCell"/>
</dbReference>
<feature type="signal peptide" evidence="10">
    <location>
        <begin position="1"/>
        <end position="26"/>
    </location>
</feature>
<evidence type="ECO:0000256" key="5">
    <source>
        <dbReference type="ARBA" id="ARBA00023077"/>
    </source>
</evidence>
<keyword evidence="7 8" id="KW-0998">Cell outer membrane</keyword>
<dbReference type="Proteomes" id="UP001310022">
    <property type="component" value="Unassembled WGS sequence"/>
</dbReference>
<evidence type="ECO:0000313" key="13">
    <source>
        <dbReference type="EMBL" id="GJM59991.1"/>
    </source>
</evidence>
<sequence length="1009" mass="111301">MTKYYQLRRTFSLAVLFTLFSVAAFAQKMITGTVTSAEDNEPIPGANVLIKGTASGTITDFNGAFQLEAADSDVLVVSFVGFTPQEVTVGSQTKVDVQLATDVTSLEEVVVIGYGSAKKEDLTGSIQSINASDFNQGAITSPQELLNGKVAGVQITTGGGAPGAGATIRIRGGSSLSASSDPLIVIDGVPIDNGEVSGMPNPLSTINPNDIETFTVLKDASATAIYGSRASNGVILITTKKGTKDFTVSYTGNVQVSTPMNTVDVLNASEYQSVVNERYGEENRYNEFMGIAGENGERQMYNTNWQDQIFQTAVSTEHNVAVGGTLAEVLPYRVSVGYNHNEGVLKSSSMDRTTVGVNLTPKFFDDHLKVSVNAKYSNIANQFADAGAIGAAVAFDPTKPIHIEDQKYGGYFGWEDADGAPNILAPANPVALLEQKSDKSSVNRFIGNMTLDYKFHFLPDLKANLNLGYDHSKSDGNVYIDPLGVFDVESFNKGGYHSWFNQTKKNELLDFYLQYNKDISAIDSRIEVMGGYSWQHFWWEKLDANEFADGTHRGDTDVLSRSENYLVSFFGRANFNFKERLNLTATLRQDGSSRFVGENQWGLFPSFAASYNFKKDGWLKNSSAVSSLKFRAGWGVTGQQDVGSDYPAFGTYSRGLSSAQYVYYSQDGVGTVIPVNTLRPNAYDANLKWETTTTTNVAFDYGFMDEKLTGSVDVYYRETTDLLNQIPVAAGTNFRNQVITNVGSMVNKGVEFSINYRAIQTSDFNWNMSFNATRNFNEITKLTAVDDPNYKGVLTGGIEGPTGQTAQIHATGHTAYSYYVYQQVYDENGRPLEDVFVDRNGDGQINEDDKYISDKNATPDWMLGFSSNMTYKNWDFSFALRANLGVYNYNNVASQNGKFTNVNTGNTFVNNLHRDIYNTGFNGNLDEDRFYQSDYFIQKADFLRMDNIMVGYNFFNVMGSKMNARVYATVNNAFVITPYEGIDPEVFGGMDNNFYPRPRTYLLGVNLTF</sequence>
<dbReference type="Gene3D" id="2.40.170.20">
    <property type="entry name" value="TonB-dependent receptor, beta-barrel domain"/>
    <property type="match status" value="1"/>
</dbReference>
<evidence type="ECO:0000256" key="7">
    <source>
        <dbReference type="ARBA" id="ARBA00023237"/>
    </source>
</evidence>
<evidence type="ECO:0000256" key="2">
    <source>
        <dbReference type="ARBA" id="ARBA00022448"/>
    </source>
</evidence>
<organism evidence="13 14">
    <name type="scientific">Persicobacter diffluens</name>
    <dbReference type="NCBI Taxonomy" id="981"/>
    <lineage>
        <taxon>Bacteria</taxon>
        <taxon>Pseudomonadati</taxon>
        <taxon>Bacteroidota</taxon>
        <taxon>Cytophagia</taxon>
        <taxon>Cytophagales</taxon>
        <taxon>Persicobacteraceae</taxon>
        <taxon>Persicobacter</taxon>
    </lineage>
</organism>
<evidence type="ECO:0000313" key="14">
    <source>
        <dbReference type="Proteomes" id="UP001310022"/>
    </source>
</evidence>
<dbReference type="FunFam" id="2.60.40.1120:FF:000003">
    <property type="entry name" value="Outer membrane protein Omp121"/>
    <property type="match status" value="1"/>
</dbReference>
<comment type="caution">
    <text evidence="13">The sequence shown here is derived from an EMBL/GenBank/DDBJ whole genome shotgun (WGS) entry which is preliminary data.</text>
</comment>
<protein>
    <submittedName>
        <fullName evidence="13">SusC/RagA family TonB-linked outer membrane protein</fullName>
    </submittedName>
</protein>
<evidence type="ECO:0000256" key="10">
    <source>
        <dbReference type="SAM" id="SignalP"/>
    </source>
</evidence>
<evidence type="ECO:0000256" key="1">
    <source>
        <dbReference type="ARBA" id="ARBA00004571"/>
    </source>
</evidence>
<comment type="similarity">
    <text evidence="8 9">Belongs to the TonB-dependent receptor family.</text>
</comment>
<dbReference type="InterPro" id="IPR037066">
    <property type="entry name" value="Plug_dom_sf"/>
</dbReference>
<dbReference type="AlphaFoldDB" id="A0AAN4VU27"/>
<keyword evidence="14" id="KW-1185">Reference proteome</keyword>
<dbReference type="NCBIfam" id="TIGR04057">
    <property type="entry name" value="SusC_RagA_signa"/>
    <property type="match status" value="1"/>
</dbReference>
<dbReference type="InterPro" id="IPR008969">
    <property type="entry name" value="CarboxyPept-like_regulatory"/>
</dbReference>
<dbReference type="InterPro" id="IPR039426">
    <property type="entry name" value="TonB-dep_rcpt-like"/>
</dbReference>
<reference evidence="13 14" key="1">
    <citation type="submission" date="2021-12" db="EMBL/GenBank/DDBJ databases">
        <title>Genome sequencing of bacteria with rrn-lacking chromosome and rrn-plasmid.</title>
        <authorList>
            <person name="Anda M."/>
            <person name="Iwasaki W."/>
        </authorList>
    </citation>
    <scope>NUCLEOTIDE SEQUENCE [LARGE SCALE GENOMIC DNA]</scope>
    <source>
        <strain evidence="13 14">NBRC 15940</strain>
    </source>
</reference>
<dbReference type="InterPro" id="IPR023997">
    <property type="entry name" value="TonB-dep_OMP_SusC/RagA_CS"/>
</dbReference>
<evidence type="ECO:0000256" key="8">
    <source>
        <dbReference type="PROSITE-ProRule" id="PRU01360"/>
    </source>
</evidence>
<keyword evidence="6 8" id="KW-0472">Membrane</keyword>
<dbReference type="InterPro" id="IPR000531">
    <property type="entry name" value="Beta-barrel_TonB"/>
</dbReference>